<proteinExistence type="predicted"/>
<protein>
    <submittedName>
        <fullName evidence="2">Uncharacterized protein</fullName>
    </submittedName>
</protein>
<evidence type="ECO:0000256" key="1">
    <source>
        <dbReference type="SAM" id="Coils"/>
    </source>
</evidence>
<evidence type="ECO:0000313" key="3">
    <source>
        <dbReference type="Proteomes" id="UP000431913"/>
    </source>
</evidence>
<dbReference type="AlphaFoldDB" id="A0A6I2U0S2"/>
<evidence type="ECO:0000313" key="2">
    <source>
        <dbReference type="EMBL" id="MST91237.1"/>
    </source>
</evidence>
<accession>A0A6I2U0S2</accession>
<feature type="coiled-coil region" evidence="1">
    <location>
        <begin position="170"/>
        <end position="204"/>
    </location>
</feature>
<sequence>MAKSPFEKAIQKQQKEAKKLAEQEARRQRANAIVSGQPVIGGMRMLDPAAEEILQVILSTYDGNLGRNVQGNYDIIPDAYAISLPLEFEKLNMYGMISNPRVWIGGMWETTLTPQGVTYFEDKERAMEKAKSEKEKQFNIGSIIANGSNLVLGDVINSALSIDNSTSRIEQEIEEKGGEEKEELRELLEEVKELIENMQDSRHIPKNKGLFSKLSNHLEKHGWFYGEVVGLLGSAVMQMLPK</sequence>
<organism evidence="2 3">
    <name type="scientific">Ruthenibacterium lactatiformans</name>
    <dbReference type="NCBI Taxonomy" id="1550024"/>
    <lineage>
        <taxon>Bacteria</taxon>
        <taxon>Bacillati</taxon>
        <taxon>Bacillota</taxon>
        <taxon>Clostridia</taxon>
        <taxon>Eubacteriales</taxon>
        <taxon>Oscillospiraceae</taxon>
        <taxon>Ruthenibacterium</taxon>
    </lineage>
</organism>
<reference evidence="2 3" key="1">
    <citation type="submission" date="2019-08" db="EMBL/GenBank/DDBJ databases">
        <title>In-depth cultivation of the pig gut microbiome towards novel bacterial diversity and tailored functional studies.</title>
        <authorList>
            <person name="Wylensek D."/>
            <person name="Hitch T.C.A."/>
            <person name="Clavel T."/>
        </authorList>
    </citation>
    <scope>NUCLEOTIDE SEQUENCE [LARGE SCALE GENOMIC DNA]</scope>
    <source>
        <strain evidence="2 3">WCA3-601-WT-6J</strain>
    </source>
</reference>
<gene>
    <name evidence="2" type="ORF">FYJ76_04695</name>
</gene>
<dbReference type="Proteomes" id="UP000431913">
    <property type="component" value="Unassembled WGS sequence"/>
</dbReference>
<comment type="caution">
    <text evidence="2">The sequence shown here is derived from an EMBL/GenBank/DDBJ whole genome shotgun (WGS) entry which is preliminary data.</text>
</comment>
<keyword evidence="1" id="KW-0175">Coiled coil</keyword>
<dbReference type="RefSeq" id="WP_154521881.1">
    <property type="nucleotide sequence ID" value="NZ_VUNJ01000004.1"/>
</dbReference>
<name>A0A6I2U0S2_9FIRM</name>
<dbReference type="EMBL" id="VUNJ01000004">
    <property type="protein sequence ID" value="MST91237.1"/>
    <property type="molecule type" value="Genomic_DNA"/>
</dbReference>